<dbReference type="InterPro" id="IPR023214">
    <property type="entry name" value="HAD_sf"/>
</dbReference>
<name>A0ABS5B193_9STRE</name>
<protein>
    <submittedName>
        <fullName evidence="1">DNA gyrase subunit B</fullName>
    </submittedName>
</protein>
<dbReference type="InterPro" id="IPR041492">
    <property type="entry name" value="HAD_2"/>
</dbReference>
<dbReference type="PANTHER" id="PTHR43434">
    <property type="entry name" value="PHOSPHOGLYCOLATE PHOSPHATASE"/>
    <property type="match status" value="1"/>
</dbReference>
<gene>
    <name evidence="1" type="ORF">C4K46_01050</name>
</gene>
<dbReference type="NCBIfam" id="TIGR01549">
    <property type="entry name" value="HAD-SF-IA-v1"/>
    <property type="match status" value="1"/>
</dbReference>
<dbReference type="RefSeq" id="WP_209626486.1">
    <property type="nucleotide sequence ID" value="NZ_PRDG01000001.1"/>
</dbReference>
<dbReference type="EMBL" id="PRDG01000001">
    <property type="protein sequence ID" value="MBP2622520.1"/>
    <property type="molecule type" value="Genomic_DNA"/>
</dbReference>
<organism evidence="1 2">
    <name type="scientific">Streptococcus oricebi</name>
    <dbReference type="NCBI Taxonomy" id="1547447"/>
    <lineage>
        <taxon>Bacteria</taxon>
        <taxon>Bacillati</taxon>
        <taxon>Bacillota</taxon>
        <taxon>Bacilli</taxon>
        <taxon>Lactobacillales</taxon>
        <taxon>Streptococcaceae</taxon>
        <taxon>Streptococcus</taxon>
    </lineage>
</organism>
<dbReference type="InterPro" id="IPR023198">
    <property type="entry name" value="PGP-like_dom2"/>
</dbReference>
<dbReference type="Proteomes" id="UP001519296">
    <property type="component" value="Unassembled WGS sequence"/>
</dbReference>
<sequence length="195" mass="21981">MNYQDYIWDLGGTLLDNYESSTRAFAQTLADYGLTAGHDQIYQALKVSTDFAIQHFIADSPTFLRDYKAKEAKELARPLLFPGTRELLEKIVARKGRNFLISHRDKQVLDILERTGLAPFFTEVVTADSGFERKPSPQSMLYLKKKYKLEKTLVIGDRPLDIEAGQGAGFATYLFDNMDNLALFMGLADQGPSLN</sequence>
<dbReference type="InterPro" id="IPR006439">
    <property type="entry name" value="HAD-SF_hydro_IA"/>
</dbReference>
<dbReference type="SFLD" id="SFLDG01129">
    <property type="entry name" value="C1.5:_HAD__Beta-PGM__Phosphata"/>
    <property type="match status" value="1"/>
</dbReference>
<proteinExistence type="predicted"/>
<dbReference type="InterPro" id="IPR050155">
    <property type="entry name" value="HAD-like_hydrolase_sf"/>
</dbReference>
<dbReference type="SFLD" id="SFLDS00003">
    <property type="entry name" value="Haloacid_Dehalogenase"/>
    <property type="match status" value="1"/>
</dbReference>
<comment type="caution">
    <text evidence="1">The sequence shown here is derived from an EMBL/GenBank/DDBJ whole genome shotgun (WGS) entry which is preliminary data.</text>
</comment>
<dbReference type="PANTHER" id="PTHR43434:SF25">
    <property type="entry name" value="PHOSPHOGLYCOLATE PHOSPHATASE"/>
    <property type="match status" value="1"/>
</dbReference>
<evidence type="ECO:0000313" key="2">
    <source>
        <dbReference type="Proteomes" id="UP001519296"/>
    </source>
</evidence>
<evidence type="ECO:0000313" key="1">
    <source>
        <dbReference type="EMBL" id="MBP2622520.1"/>
    </source>
</evidence>
<reference evidence="1 2" key="1">
    <citation type="submission" date="2018-02" db="EMBL/GenBank/DDBJ databases">
        <title>Draft genome sequence of Streptococcus oricebi CCUG 70868T type strain.</title>
        <authorList>
            <person name="Mendez V."/>
            <person name="Salva-Serra F."/>
            <person name="Jaen-Luchoro D."/>
            <person name="Gonzales-Siles L."/>
            <person name="Karlsson R."/>
            <person name="Engstrom-Jakobsson H."/>
            <person name="Busquets A."/>
            <person name="Gomila M."/>
            <person name="Pineiro-Iglesias B."/>
            <person name="Bennasar-Figueras A."/>
            <person name="Seeger M."/>
            <person name="Moore E."/>
        </authorList>
    </citation>
    <scope>NUCLEOTIDE SEQUENCE [LARGE SCALE GENOMIC DNA]</scope>
    <source>
        <strain evidence="1 2">CCUG 70868</strain>
    </source>
</reference>
<dbReference type="SUPFAM" id="SSF56784">
    <property type="entry name" value="HAD-like"/>
    <property type="match status" value="1"/>
</dbReference>
<accession>A0ABS5B193</accession>
<dbReference type="InterPro" id="IPR036412">
    <property type="entry name" value="HAD-like_sf"/>
</dbReference>
<dbReference type="Gene3D" id="1.10.150.240">
    <property type="entry name" value="Putative phosphatase, domain 2"/>
    <property type="match status" value="1"/>
</dbReference>
<dbReference type="Gene3D" id="3.40.50.1000">
    <property type="entry name" value="HAD superfamily/HAD-like"/>
    <property type="match status" value="1"/>
</dbReference>
<keyword evidence="2" id="KW-1185">Reference proteome</keyword>
<dbReference type="Pfam" id="PF13419">
    <property type="entry name" value="HAD_2"/>
    <property type="match status" value="1"/>
</dbReference>